<dbReference type="Proteomes" id="UP000315289">
    <property type="component" value="Unassembled WGS sequence"/>
</dbReference>
<dbReference type="AlphaFoldDB" id="A0A557STV9"/>
<dbReference type="InterPro" id="IPR011008">
    <property type="entry name" value="Dimeric_a/b-barrel"/>
</dbReference>
<protein>
    <recommendedName>
        <fullName evidence="3">DUF1428 domain-containing protein</fullName>
    </recommendedName>
</protein>
<accession>A0A557STV9</accession>
<dbReference type="OrthoDB" id="8813at2157"/>
<keyword evidence="2" id="KW-1185">Reference proteome</keyword>
<name>A0A557STV9_9ARCH</name>
<gene>
    <name evidence="1" type="ORF">NARC_100092</name>
</gene>
<dbReference type="EMBL" id="VOAH01000010">
    <property type="protein sequence ID" value="TVP40030.1"/>
    <property type="molecule type" value="Genomic_DNA"/>
</dbReference>
<evidence type="ECO:0008006" key="3">
    <source>
        <dbReference type="Google" id="ProtNLM"/>
    </source>
</evidence>
<organism evidence="1 2">
    <name type="scientific">Candidatus Nitrosocosmicus arcticus</name>
    <dbReference type="NCBI Taxonomy" id="2035267"/>
    <lineage>
        <taxon>Archaea</taxon>
        <taxon>Nitrososphaerota</taxon>
        <taxon>Nitrososphaeria</taxon>
        <taxon>Nitrososphaerales</taxon>
        <taxon>Nitrososphaeraceae</taxon>
        <taxon>Candidatus Nitrosocosmicus</taxon>
    </lineage>
</organism>
<dbReference type="InterPro" id="IPR009874">
    <property type="entry name" value="DUF1428"/>
</dbReference>
<dbReference type="RefSeq" id="WP_144732395.1">
    <property type="nucleotide sequence ID" value="NZ_ML675586.1"/>
</dbReference>
<evidence type="ECO:0000313" key="2">
    <source>
        <dbReference type="Proteomes" id="UP000315289"/>
    </source>
</evidence>
<reference evidence="1 2" key="1">
    <citation type="journal article" date="2019" name="Front. Microbiol.">
        <title>Ammonia Oxidation by the Arctic Terrestrial Thaumarchaeote Candidatus Nitrosocosmicus arcticus Is Stimulated by Increasing Temperatures.</title>
        <authorList>
            <person name="Alves R.J.E."/>
            <person name="Kerou M."/>
            <person name="Zappe A."/>
            <person name="Bittner R."/>
            <person name="Abby S.S."/>
            <person name="Schmidt H.A."/>
            <person name="Pfeifer K."/>
            <person name="Schleper C."/>
        </authorList>
    </citation>
    <scope>NUCLEOTIDE SEQUENCE [LARGE SCALE GENOMIC DNA]</scope>
    <source>
        <strain evidence="1 2">Kfb</strain>
    </source>
</reference>
<comment type="caution">
    <text evidence="1">The sequence shown here is derived from an EMBL/GenBank/DDBJ whole genome shotgun (WGS) entry which is preliminary data.</text>
</comment>
<dbReference type="Gene3D" id="3.30.70.100">
    <property type="match status" value="1"/>
</dbReference>
<evidence type="ECO:0000313" key="1">
    <source>
        <dbReference type="EMBL" id="TVP40030.1"/>
    </source>
</evidence>
<sequence length="133" mass="15208">MSNSDNFEHQKDTSGLIQIVFIRAPKKNHDALVNIGKQTDDFFRKHGVSKYAYRLTARENMMDFVNVSKTISASDDEDVNLEILSYRDAKHVEEVMKAMEGDKRANELYKEAMELITPGSIVFGDFSRLNEIS</sequence>
<dbReference type="SUPFAM" id="SSF54909">
    <property type="entry name" value="Dimeric alpha+beta barrel"/>
    <property type="match status" value="1"/>
</dbReference>
<proteinExistence type="predicted"/>
<dbReference type="Pfam" id="PF07237">
    <property type="entry name" value="DUF1428"/>
    <property type="match status" value="1"/>
</dbReference>